<reference evidence="1 2" key="1">
    <citation type="submission" date="2021-02" db="EMBL/GenBank/DDBJ databases">
        <title>Genome assembly of Pseudopithomyces chartarum.</title>
        <authorList>
            <person name="Jauregui R."/>
            <person name="Singh J."/>
            <person name="Voisey C."/>
        </authorList>
    </citation>
    <scope>NUCLEOTIDE SEQUENCE [LARGE SCALE GENOMIC DNA]</scope>
    <source>
        <strain evidence="1 2">AGR01</strain>
    </source>
</reference>
<protein>
    <submittedName>
        <fullName evidence="1">Uncharacterized protein</fullName>
    </submittedName>
</protein>
<comment type="caution">
    <text evidence="1">The sequence shown here is derived from an EMBL/GenBank/DDBJ whole genome shotgun (WGS) entry which is preliminary data.</text>
</comment>
<keyword evidence="2" id="KW-1185">Reference proteome</keyword>
<sequence length="113" mass="12872">MSRPLRLTPTEAAVQAAWCFARRARRHYSYTTRTLSMSSVANDMRHFASWLPPRSHSPGTRQSLILGPAFPFDTALHMPTPPRRQPTVIDTGQLISLADRPAVTTWWTKERNN</sequence>
<dbReference type="AlphaFoldDB" id="A0AAN6M232"/>
<organism evidence="1 2">
    <name type="scientific">Pseudopithomyces chartarum</name>
    <dbReference type="NCBI Taxonomy" id="1892770"/>
    <lineage>
        <taxon>Eukaryota</taxon>
        <taxon>Fungi</taxon>
        <taxon>Dikarya</taxon>
        <taxon>Ascomycota</taxon>
        <taxon>Pezizomycotina</taxon>
        <taxon>Dothideomycetes</taxon>
        <taxon>Pleosporomycetidae</taxon>
        <taxon>Pleosporales</taxon>
        <taxon>Massarineae</taxon>
        <taxon>Didymosphaeriaceae</taxon>
        <taxon>Pseudopithomyces</taxon>
    </lineage>
</organism>
<name>A0AAN6M232_9PLEO</name>
<evidence type="ECO:0000313" key="1">
    <source>
        <dbReference type="EMBL" id="KAK3210252.1"/>
    </source>
</evidence>
<accession>A0AAN6M232</accession>
<dbReference type="EMBL" id="WVTA01000005">
    <property type="protein sequence ID" value="KAK3210252.1"/>
    <property type="molecule type" value="Genomic_DNA"/>
</dbReference>
<dbReference type="Proteomes" id="UP001280581">
    <property type="component" value="Unassembled WGS sequence"/>
</dbReference>
<proteinExistence type="predicted"/>
<evidence type="ECO:0000313" key="2">
    <source>
        <dbReference type="Proteomes" id="UP001280581"/>
    </source>
</evidence>
<gene>
    <name evidence="1" type="ORF">GRF29_44g2131137</name>
</gene>